<feature type="region of interest" description="Disordered" evidence="7">
    <location>
        <begin position="151"/>
        <end position="177"/>
    </location>
</feature>
<gene>
    <name evidence="10" type="ORF">CANARDRAFT_27829</name>
</gene>
<evidence type="ECO:0000313" key="11">
    <source>
        <dbReference type="Proteomes" id="UP000094801"/>
    </source>
</evidence>
<feature type="region of interest" description="Disordered" evidence="7">
    <location>
        <begin position="227"/>
        <end position="295"/>
    </location>
</feature>
<dbReference type="Pfam" id="PF17123">
    <property type="entry name" value="zf-RING_11"/>
    <property type="match status" value="1"/>
</dbReference>
<dbReference type="Pfam" id="PF00498">
    <property type="entry name" value="FHA"/>
    <property type="match status" value="1"/>
</dbReference>
<evidence type="ECO:0000256" key="4">
    <source>
        <dbReference type="ARBA" id="ARBA00022786"/>
    </source>
</evidence>
<dbReference type="InterPro" id="IPR013083">
    <property type="entry name" value="Znf_RING/FYVE/PHD"/>
</dbReference>
<dbReference type="InterPro" id="IPR001841">
    <property type="entry name" value="Znf_RING"/>
</dbReference>
<organism evidence="10 11">
    <name type="scientific">[Candida] arabinofermentans NRRL YB-2248</name>
    <dbReference type="NCBI Taxonomy" id="983967"/>
    <lineage>
        <taxon>Eukaryota</taxon>
        <taxon>Fungi</taxon>
        <taxon>Dikarya</taxon>
        <taxon>Ascomycota</taxon>
        <taxon>Saccharomycotina</taxon>
        <taxon>Pichiomycetes</taxon>
        <taxon>Pichiales</taxon>
        <taxon>Pichiaceae</taxon>
        <taxon>Ogataea</taxon>
        <taxon>Ogataea/Candida clade</taxon>
    </lineage>
</organism>
<protein>
    <recommendedName>
        <fullName evidence="12">FHA domain-containing protein</fullName>
    </recommendedName>
</protein>
<dbReference type="GO" id="GO:0032153">
    <property type="term" value="C:cell division site"/>
    <property type="evidence" value="ECO:0007669"/>
    <property type="project" value="TreeGrafter"/>
</dbReference>
<keyword evidence="3 6" id="KW-0863">Zinc-finger</keyword>
<keyword evidence="11" id="KW-1185">Reference proteome</keyword>
<sequence length="540" mass="58972">MAFPGLSGSNTARSSSSSSSLNPHRPNQIRRKSSVGNALSSLVNTVRTTINPNQTQSSANQQRPSQQPNSNQNNNVYPTGSRTTSNGRSSSSLPSLEEQGAVDFGTSGNFNQHNRFNAHLYNLGLANSPTVSNFNNLTGPATADPVPLDSSTPLPSQQDLGFETGSTRYRSSGTEANPIMLDYDSDINMDDCTASVRRDNQGTNAIATAPSTGVGSSSVIVSPRLGLDTSFNDTQPNDSLTGLMNDNSDDDNEVIIQRQESLMTPTSENVDVPRTSETNNNNNNNESSDTNKVDEDGMYSIRFTPFIDHSSSNPFMYFGPLIRRIKPGMKIPVGRYTEKCKSAAIAPQGSSAAVVFKSKVVSRQHAELSVDEAGNWFLRDVKSSSGTFLNHVRLSPANVESTSYPLNDSDILQLGMDYRGGSEDIYRCVKVKIELNSSWFRRAAKFNQEAHERLKKLTLAHDEEEVSPCAICLSNIKPCQAVFVSSCSHSWHYKCIRPIVVRTYPQFLCPNCKAVCDMEADFDEDEEEDGEGDVANYGDS</sequence>
<feature type="domain" description="FHA" evidence="8">
    <location>
        <begin position="331"/>
        <end position="394"/>
    </location>
</feature>
<dbReference type="PANTHER" id="PTHR15067">
    <property type="entry name" value="E3 UBIQUITIN-PROTEIN LIGASE RNF8"/>
    <property type="match status" value="1"/>
</dbReference>
<dbReference type="PANTHER" id="PTHR15067:SF7">
    <property type="entry name" value="E3 UBIQUITIN-PROTEIN LIGASE DMA1-RELATED"/>
    <property type="match status" value="1"/>
</dbReference>
<dbReference type="PROSITE" id="PS50006">
    <property type="entry name" value="FHA_DOMAIN"/>
    <property type="match status" value="1"/>
</dbReference>
<evidence type="ECO:0008006" key="12">
    <source>
        <dbReference type="Google" id="ProtNLM"/>
    </source>
</evidence>
<feature type="region of interest" description="Disordered" evidence="7">
    <location>
        <begin position="52"/>
        <end position="96"/>
    </location>
</feature>
<dbReference type="GO" id="GO:0016567">
    <property type="term" value="P:protein ubiquitination"/>
    <property type="evidence" value="ECO:0007669"/>
    <property type="project" value="TreeGrafter"/>
</dbReference>
<dbReference type="SUPFAM" id="SSF49879">
    <property type="entry name" value="SMAD/FHA domain"/>
    <property type="match status" value="1"/>
</dbReference>
<proteinExistence type="predicted"/>
<feature type="compositionally biased region" description="Low complexity" evidence="7">
    <location>
        <begin position="275"/>
        <end position="288"/>
    </location>
</feature>
<dbReference type="GO" id="GO:0008270">
    <property type="term" value="F:zinc ion binding"/>
    <property type="evidence" value="ECO:0007669"/>
    <property type="project" value="UniProtKB-KW"/>
</dbReference>
<feature type="compositionally biased region" description="Polar residues" evidence="7">
    <location>
        <begin position="229"/>
        <end position="246"/>
    </location>
</feature>
<dbReference type="SMART" id="SM00240">
    <property type="entry name" value="FHA"/>
    <property type="match status" value="1"/>
</dbReference>
<dbReference type="SUPFAM" id="SSF57850">
    <property type="entry name" value="RING/U-box"/>
    <property type="match status" value="1"/>
</dbReference>
<feature type="compositionally biased region" description="Polar residues" evidence="7">
    <location>
        <begin position="258"/>
        <end position="269"/>
    </location>
</feature>
<feature type="domain" description="RING-type" evidence="9">
    <location>
        <begin position="469"/>
        <end position="513"/>
    </location>
</feature>
<feature type="compositionally biased region" description="Low complexity" evidence="7">
    <location>
        <begin position="56"/>
        <end position="96"/>
    </location>
</feature>
<evidence type="ECO:0000256" key="2">
    <source>
        <dbReference type="ARBA" id="ARBA00022723"/>
    </source>
</evidence>
<reference evidence="11" key="1">
    <citation type="submission" date="2016-04" db="EMBL/GenBank/DDBJ databases">
        <title>Comparative genomics of biotechnologically important yeasts.</title>
        <authorList>
            <consortium name="DOE Joint Genome Institute"/>
            <person name="Riley R."/>
            <person name="Haridas S."/>
            <person name="Wolfe K.H."/>
            <person name="Lopes M.R."/>
            <person name="Hittinger C.T."/>
            <person name="Goker M."/>
            <person name="Salamov A."/>
            <person name="Wisecaver J."/>
            <person name="Long T.M."/>
            <person name="Aerts A.L."/>
            <person name="Barry K."/>
            <person name="Choi C."/>
            <person name="Clum A."/>
            <person name="Coughlan A.Y."/>
            <person name="Deshpande S."/>
            <person name="Douglass A.P."/>
            <person name="Hanson S.J."/>
            <person name="Klenk H.-P."/>
            <person name="Labutti K."/>
            <person name="Lapidus A."/>
            <person name="Lindquist E."/>
            <person name="Lipzen A."/>
            <person name="Meier-Kolthoff J.P."/>
            <person name="Ohm R.A."/>
            <person name="Otillar R.P."/>
            <person name="Pangilinan J."/>
            <person name="Peng Y."/>
            <person name="Rokas A."/>
            <person name="Rosa C.A."/>
            <person name="Scheuner C."/>
            <person name="Sibirny A.A."/>
            <person name="Slot J.C."/>
            <person name="Stielow J.B."/>
            <person name="Sun H."/>
            <person name="Kurtzman C.P."/>
            <person name="Blackwell M."/>
            <person name="Grigoriev I.V."/>
            <person name="Jeffries T.W."/>
        </authorList>
    </citation>
    <scope>NUCLEOTIDE SEQUENCE [LARGE SCALE GENOMIC DNA]</scope>
    <source>
        <strain evidence="11">NRRL YB-2248</strain>
    </source>
</reference>
<dbReference type="Gene3D" id="2.60.200.20">
    <property type="match status" value="1"/>
</dbReference>
<dbReference type="FunFam" id="2.60.200.20:FF:000030">
    <property type="entry name" value="FHA domain-containing protein"/>
    <property type="match status" value="1"/>
</dbReference>
<dbReference type="SMART" id="SM00184">
    <property type="entry name" value="RING"/>
    <property type="match status" value="1"/>
</dbReference>
<dbReference type="PROSITE" id="PS50089">
    <property type="entry name" value="ZF_RING_2"/>
    <property type="match status" value="1"/>
</dbReference>
<evidence type="ECO:0000256" key="7">
    <source>
        <dbReference type="SAM" id="MobiDB-lite"/>
    </source>
</evidence>
<keyword evidence="4" id="KW-0833">Ubl conjugation pathway</keyword>
<dbReference type="OrthoDB" id="687730at2759"/>
<name>A0A1E4T1X5_9ASCO</name>
<accession>A0A1E4T1X5</accession>
<feature type="region of interest" description="Disordered" evidence="7">
    <location>
        <begin position="1"/>
        <end position="35"/>
    </location>
</feature>
<evidence type="ECO:0000259" key="8">
    <source>
        <dbReference type="PROSITE" id="PS50006"/>
    </source>
</evidence>
<dbReference type="AlphaFoldDB" id="A0A1E4T1X5"/>
<dbReference type="GO" id="GO:0006511">
    <property type="term" value="P:ubiquitin-dependent protein catabolic process"/>
    <property type="evidence" value="ECO:0007669"/>
    <property type="project" value="TreeGrafter"/>
</dbReference>
<dbReference type="InterPro" id="IPR000253">
    <property type="entry name" value="FHA_dom"/>
</dbReference>
<dbReference type="GO" id="GO:0005829">
    <property type="term" value="C:cytosol"/>
    <property type="evidence" value="ECO:0007669"/>
    <property type="project" value="TreeGrafter"/>
</dbReference>
<evidence type="ECO:0000256" key="1">
    <source>
        <dbReference type="ARBA" id="ARBA00022679"/>
    </source>
</evidence>
<dbReference type="GO" id="GO:0000151">
    <property type="term" value="C:ubiquitin ligase complex"/>
    <property type="evidence" value="ECO:0007669"/>
    <property type="project" value="TreeGrafter"/>
</dbReference>
<evidence type="ECO:0000259" key="9">
    <source>
        <dbReference type="PROSITE" id="PS50089"/>
    </source>
</evidence>
<dbReference type="GO" id="GO:0061630">
    <property type="term" value="F:ubiquitin protein ligase activity"/>
    <property type="evidence" value="ECO:0007669"/>
    <property type="project" value="TreeGrafter"/>
</dbReference>
<dbReference type="EMBL" id="KV453851">
    <property type="protein sequence ID" value="ODV85734.1"/>
    <property type="molecule type" value="Genomic_DNA"/>
</dbReference>
<evidence type="ECO:0000256" key="5">
    <source>
        <dbReference type="ARBA" id="ARBA00022833"/>
    </source>
</evidence>
<evidence type="ECO:0000256" key="3">
    <source>
        <dbReference type="ARBA" id="ARBA00022771"/>
    </source>
</evidence>
<evidence type="ECO:0000313" key="10">
    <source>
        <dbReference type="EMBL" id="ODV85734.1"/>
    </source>
</evidence>
<dbReference type="Gene3D" id="3.30.40.10">
    <property type="entry name" value="Zinc/RING finger domain, C3HC4 (zinc finger)"/>
    <property type="match status" value="1"/>
</dbReference>
<dbReference type="Proteomes" id="UP000094801">
    <property type="component" value="Unassembled WGS sequence"/>
</dbReference>
<evidence type="ECO:0000256" key="6">
    <source>
        <dbReference type="PROSITE-ProRule" id="PRU00175"/>
    </source>
</evidence>
<dbReference type="STRING" id="983967.A0A1E4T1X5"/>
<feature type="compositionally biased region" description="Polar residues" evidence="7">
    <location>
        <begin position="151"/>
        <end position="175"/>
    </location>
</feature>
<keyword evidence="5" id="KW-0862">Zinc</keyword>
<dbReference type="InterPro" id="IPR008984">
    <property type="entry name" value="SMAD_FHA_dom_sf"/>
</dbReference>
<keyword evidence="2" id="KW-0479">Metal-binding</keyword>
<keyword evidence="1" id="KW-0808">Transferase</keyword>